<comment type="caution">
    <text evidence="2">The sequence shown here is derived from an EMBL/GenBank/DDBJ whole genome shotgun (WGS) entry which is preliminary data.</text>
</comment>
<dbReference type="InterPro" id="IPR036388">
    <property type="entry name" value="WH-like_DNA-bd_sf"/>
</dbReference>
<evidence type="ECO:0000313" key="3">
    <source>
        <dbReference type="Proteomes" id="UP000470772"/>
    </source>
</evidence>
<dbReference type="SUPFAM" id="SSF46785">
    <property type="entry name" value="Winged helix' DNA-binding domain"/>
    <property type="match status" value="1"/>
</dbReference>
<dbReference type="CDD" id="cd00090">
    <property type="entry name" value="HTH_ARSR"/>
    <property type="match status" value="1"/>
</dbReference>
<evidence type="ECO:0000259" key="1">
    <source>
        <dbReference type="PROSITE" id="PS50987"/>
    </source>
</evidence>
<evidence type="ECO:0000313" key="2">
    <source>
        <dbReference type="EMBL" id="MUN28166.1"/>
    </source>
</evidence>
<dbReference type="InterPro" id="IPR036390">
    <property type="entry name" value="WH_DNA-bd_sf"/>
</dbReference>
<dbReference type="PANTHER" id="PTHR38600">
    <property type="entry name" value="TRANSCRIPTIONAL REGULATORY PROTEIN"/>
    <property type="match status" value="1"/>
</dbReference>
<proteinExistence type="predicted"/>
<feature type="domain" description="HTH arsR-type" evidence="1">
    <location>
        <begin position="6"/>
        <end position="102"/>
    </location>
</feature>
<accession>A0A6A9QGF6</accession>
<dbReference type="InterPro" id="IPR011991">
    <property type="entry name" value="ArsR-like_HTH"/>
</dbReference>
<keyword evidence="3" id="KW-1185">Reference proteome</keyword>
<dbReference type="RefSeq" id="WP_338116936.1">
    <property type="nucleotide sequence ID" value="NZ_WGGD01000005.1"/>
</dbReference>
<dbReference type="Proteomes" id="UP000470772">
    <property type="component" value="Unassembled WGS sequence"/>
</dbReference>
<organism evidence="2 3">
    <name type="scientific">Sulfuracidifex metallicus DSM 6482 = JCM 9184</name>
    <dbReference type="NCBI Taxonomy" id="523847"/>
    <lineage>
        <taxon>Archaea</taxon>
        <taxon>Thermoproteota</taxon>
        <taxon>Thermoprotei</taxon>
        <taxon>Sulfolobales</taxon>
        <taxon>Sulfolobaceae</taxon>
        <taxon>Sulfuracidifex</taxon>
    </lineage>
</organism>
<dbReference type="PANTHER" id="PTHR38600:SF1">
    <property type="entry name" value="TRANSCRIPTIONAL REGULATORY PROTEIN"/>
    <property type="match status" value="1"/>
</dbReference>
<dbReference type="SMART" id="SM00418">
    <property type="entry name" value="HTH_ARSR"/>
    <property type="match status" value="1"/>
</dbReference>
<dbReference type="InterPro" id="IPR001845">
    <property type="entry name" value="HTH_ArsR_DNA-bd_dom"/>
</dbReference>
<dbReference type="PROSITE" id="PS50987">
    <property type="entry name" value="HTH_ARSR_2"/>
    <property type="match status" value="1"/>
</dbReference>
<gene>
    <name evidence="2" type="ORF">GC250_01485</name>
</gene>
<dbReference type="Pfam" id="PF01022">
    <property type="entry name" value="HTH_5"/>
    <property type="match status" value="1"/>
</dbReference>
<dbReference type="GO" id="GO:0003700">
    <property type="term" value="F:DNA-binding transcription factor activity"/>
    <property type="evidence" value="ECO:0007669"/>
    <property type="project" value="InterPro"/>
</dbReference>
<dbReference type="EMBL" id="WGGD01000005">
    <property type="protein sequence ID" value="MUN28166.1"/>
    <property type="molecule type" value="Genomic_DNA"/>
</dbReference>
<dbReference type="Gene3D" id="1.10.10.10">
    <property type="entry name" value="Winged helix-like DNA-binding domain superfamily/Winged helix DNA-binding domain"/>
    <property type="match status" value="1"/>
</dbReference>
<name>A0A6A9QGF6_SULME</name>
<sequence length="103" mass="12056">MNDKERKEVRKLFKLLFFASRGGLTRLKIVRLLEESPMNANKIASSLNLDYKTVIHHLEVLISNGLVYKENDKYGALYKITSFFNMYLDVLKELEGMEKKRKA</sequence>
<reference evidence="2 3" key="1">
    <citation type="submission" date="2019-10" db="EMBL/GenBank/DDBJ databases">
        <title>Sequencing and Assembly of Multiple Reported Metal-Biooxidizing Members of the Extremely Thermoacidophilic Archaeal Family Sulfolobaceae.</title>
        <authorList>
            <person name="Counts J.A."/>
            <person name="Kelly R.M."/>
        </authorList>
    </citation>
    <scope>NUCLEOTIDE SEQUENCE [LARGE SCALE GENOMIC DNA]</scope>
    <source>
        <strain evidence="2 3">DSM 6482</strain>
    </source>
</reference>
<dbReference type="AlphaFoldDB" id="A0A6A9QGF6"/>
<protein>
    <submittedName>
        <fullName evidence="2">ArsR family transcriptional regulator</fullName>
    </submittedName>
</protein>